<comment type="caution">
    <text evidence="3">The sequence shown here is derived from an EMBL/GenBank/DDBJ whole genome shotgun (WGS) entry which is preliminary data.</text>
</comment>
<evidence type="ECO:0000259" key="2">
    <source>
        <dbReference type="Pfam" id="PF03061"/>
    </source>
</evidence>
<protein>
    <submittedName>
        <fullName evidence="3">Phenylacetic acid degradation protein PaaD</fullName>
    </submittedName>
</protein>
<keyword evidence="1" id="KW-0378">Hydrolase</keyword>
<evidence type="ECO:0000313" key="4">
    <source>
        <dbReference type="Proteomes" id="UP000192277"/>
    </source>
</evidence>
<feature type="domain" description="Thioesterase" evidence="2">
    <location>
        <begin position="53"/>
        <end position="126"/>
    </location>
</feature>
<dbReference type="InterPro" id="IPR006683">
    <property type="entry name" value="Thioestr_dom"/>
</dbReference>
<accession>A0ABX3P3S3</accession>
<dbReference type="SUPFAM" id="SSF54637">
    <property type="entry name" value="Thioesterase/thiol ester dehydrase-isomerase"/>
    <property type="match status" value="1"/>
</dbReference>
<evidence type="ECO:0000256" key="1">
    <source>
        <dbReference type="ARBA" id="ARBA00022801"/>
    </source>
</evidence>
<dbReference type="Gene3D" id="3.10.129.10">
    <property type="entry name" value="Hotdog Thioesterase"/>
    <property type="match status" value="1"/>
</dbReference>
<proteinExistence type="predicted"/>
<dbReference type="EMBL" id="LWBO01000001">
    <property type="protein sequence ID" value="OQP54802.1"/>
    <property type="molecule type" value="Genomic_DNA"/>
</dbReference>
<dbReference type="CDD" id="cd03443">
    <property type="entry name" value="PaaI_thioesterase"/>
    <property type="match status" value="1"/>
</dbReference>
<dbReference type="Proteomes" id="UP000192277">
    <property type="component" value="Unassembled WGS sequence"/>
</dbReference>
<dbReference type="InterPro" id="IPR029069">
    <property type="entry name" value="HotDog_dom_sf"/>
</dbReference>
<dbReference type="RefSeq" id="WP_014222337.1">
    <property type="nucleotide sequence ID" value="NZ_LWBO01000001.1"/>
</dbReference>
<dbReference type="InterPro" id="IPR052723">
    <property type="entry name" value="Acyl-CoA_thioesterase_PaaI"/>
</dbReference>
<evidence type="ECO:0000313" key="3">
    <source>
        <dbReference type="EMBL" id="OQP54802.1"/>
    </source>
</evidence>
<gene>
    <name evidence="3" type="ORF">A4D02_00295</name>
</gene>
<dbReference type="PANTHER" id="PTHR42856">
    <property type="entry name" value="ACYL-COENZYME A THIOESTERASE PAAI"/>
    <property type="match status" value="1"/>
</dbReference>
<dbReference type="NCBIfam" id="TIGR00369">
    <property type="entry name" value="unchar_dom_1"/>
    <property type="match status" value="1"/>
</dbReference>
<dbReference type="PANTHER" id="PTHR42856:SF1">
    <property type="entry name" value="ACYL-COENZYME A THIOESTERASE PAAI"/>
    <property type="match status" value="1"/>
</dbReference>
<dbReference type="InterPro" id="IPR003736">
    <property type="entry name" value="PAAI_dom"/>
</dbReference>
<dbReference type="Pfam" id="PF03061">
    <property type="entry name" value="4HBT"/>
    <property type="match status" value="1"/>
</dbReference>
<organism evidence="3 4">
    <name type="scientific">Niastella koreensis</name>
    <dbReference type="NCBI Taxonomy" id="354356"/>
    <lineage>
        <taxon>Bacteria</taxon>
        <taxon>Pseudomonadati</taxon>
        <taxon>Bacteroidota</taxon>
        <taxon>Chitinophagia</taxon>
        <taxon>Chitinophagales</taxon>
        <taxon>Chitinophagaceae</taxon>
        <taxon>Niastella</taxon>
    </lineage>
</organism>
<reference evidence="3 4" key="1">
    <citation type="submission" date="2016-04" db="EMBL/GenBank/DDBJ databases">
        <authorList>
            <person name="Chen L."/>
            <person name="Zhuang W."/>
            <person name="Wang G."/>
        </authorList>
    </citation>
    <scope>NUCLEOTIDE SEQUENCE [LARGE SCALE GENOMIC DNA]</scope>
    <source>
        <strain evidence="4">GR20</strain>
    </source>
</reference>
<dbReference type="NCBIfam" id="TIGR02286">
    <property type="entry name" value="PaaD"/>
    <property type="match status" value="1"/>
</dbReference>
<dbReference type="InterPro" id="IPR011973">
    <property type="entry name" value="PaaD"/>
</dbReference>
<name>A0ABX3P3S3_9BACT</name>
<keyword evidence="4" id="KW-1185">Reference proteome</keyword>
<sequence>MSDSKSKTTAIVDAMMGKDYFSQWLGIERLEEKEGFCKLRMTVRKEMCNGFEMAHGGISYSFADSALAFASNSHGRHAVSIETSISHIKPLKTGDVITATAEEKSRGNKIAIYDVRVEKESGELVALFKGTVFRKETEWNV</sequence>